<proteinExistence type="predicted"/>
<sequence>MDGYTLLCQDEFFLCDDILPCSDVTLALVSAIIALKMNESETPPLSFVLRGFEDQNIQMTMEELRKIEIAVLHRIDFQLTFESPHTFVLSFLLDLVECLGFSVALRNAIWNNVHSMLTLACYDPMIFT</sequence>
<gene>
    <name evidence="1" type="ORF">S12H4_11679</name>
</gene>
<evidence type="ECO:0000313" key="1">
    <source>
        <dbReference type="EMBL" id="GAI77901.1"/>
    </source>
</evidence>
<dbReference type="Gene3D" id="1.10.472.10">
    <property type="entry name" value="Cyclin-like"/>
    <property type="match status" value="1"/>
</dbReference>
<accession>X1SFH3</accession>
<organism evidence="1">
    <name type="scientific">marine sediment metagenome</name>
    <dbReference type="NCBI Taxonomy" id="412755"/>
    <lineage>
        <taxon>unclassified sequences</taxon>
        <taxon>metagenomes</taxon>
        <taxon>ecological metagenomes</taxon>
    </lineage>
</organism>
<comment type="caution">
    <text evidence="1">The sequence shown here is derived from an EMBL/GenBank/DDBJ whole genome shotgun (WGS) entry which is preliminary data.</text>
</comment>
<name>X1SFH3_9ZZZZ</name>
<protein>
    <submittedName>
        <fullName evidence="1">Uncharacterized protein</fullName>
    </submittedName>
</protein>
<dbReference type="AlphaFoldDB" id="X1SFH3"/>
<reference evidence="1" key="1">
    <citation type="journal article" date="2014" name="Front. Microbiol.">
        <title>High frequency of phylogenetically diverse reductive dehalogenase-homologous genes in deep subseafloor sedimentary metagenomes.</title>
        <authorList>
            <person name="Kawai M."/>
            <person name="Futagami T."/>
            <person name="Toyoda A."/>
            <person name="Takaki Y."/>
            <person name="Nishi S."/>
            <person name="Hori S."/>
            <person name="Arai W."/>
            <person name="Tsubouchi T."/>
            <person name="Morono Y."/>
            <person name="Uchiyama I."/>
            <person name="Ito T."/>
            <person name="Fujiyama A."/>
            <person name="Inagaki F."/>
            <person name="Takami H."/>
        </authorList>
    </citation>
    <scope>NUCLEOTIDE SEQUENCE</scope>
    <source>
        <strain evidence="1">Expedition CK06-06</strain>
    </source>
</reference>
<dbReference type="EMBL" id="BARW01005316">
    <property type="protein sequence ID" value="GAI77901.1"/>
    <property type="molecule type" value="Genomic_DNA"/>
</dbReference>
<dbReference type="SUPFAM" id="SSF47954">
    <property type="entry name" value="Cyclin-like"/>
    <property type="match status" value="1"/>
</dbReference>
<dbReference type="InterPro" id="IPR036915">
    <property type="entry name" value="Cyclin-like_sf"/>
</dbReference>
<feature type="non-terminal residue" evidence="1">
    <location>
        <position position="128"/>
    </location>
</feature>